<keyword evidence="5" id="KW-0539">Nucleus</keyword>
<dbReference type="InterPro" id="IPR002100">
    <property type="entry name" value="TF_MADSbox"/>
</dbReference>
<dbReference type="Pfam" id="PF00319">
    <property type="entry name" value="SRF-TF"/>
    <property type="match status" value="1"/>
</dbReference>
<accession>A0A1U7ZIR6</accession>
<name>A0A1U7ZIR6_NELNU</name>
<evidence type="ECO:0000256" key="5">
    <source>
        <dbReference type="ARBA" id="ARBA00023242"/>
    </source>
</evidence>
<dbReference type="GeneID" id="104593365"/>
<comment type="subcellular location">
    <subcellularLocation>
        <location evidence="1">Nucleus</location>
    </subcellularLocation>
</comment>
<proteinExistence type="predicted"/>
<keyword evidence="3" id="KW-0238">DNA-binding</keyword>
<dbReference type="GO" id="GO:0046983">
    <property type="term" value="F:protein dimerization activity"/>
    <property type="evidence" value="ECO:0007669"/>
    <property type="project" value="InterPro"/>
</dbReference>
<evidence type="ECO:0000256" key="2">
    <source>
        <dbReference type="ARBA" id="ARBA00023015"/>
    </source>
</evidence>
<dbReference type="PROSITE" id="PS50066">
    <property type="entry name" value="MADS_BOX_2"/>
    <property type="match status" value="1"/>
</dbReference>
<dbReference type="GO" id="GO:0000978">
    <property type="term" value="F:RNA polymerase II cis-regulatory region sequence-specific DNA binding"/>
    <property type="evidence" value="ECO:0000318"/>
    <property type="project" value="GO_Central"/>
</dbReference>
<keyword evidence="6" id="KW-1185">Reference proteome</keyword>
<sequence length="198" mass="22556">MVSKSFLNRSKGLKKKTYELSTLCGVDALMIAYEGEGSEEPHIWPEDPKEIERIINRYKGLNEDDRSGKRRKLDVSGFLSDVKMAIDDQMDGFSNAQLQEVLAALESKLALVRSMKEEVNAKKQEKSVRLKQTELGTETLKLVYESHPIHHHHHHLLSDENPVRTATMTDLHPSDISTQDPLAMILMQDLQLYRGLAF</sequence>
<evidence type="ECO:0000313" key="6">
    <source>
        <dbReference type="Proteomes" id="UP000189703"/>
    </source>
</evidence>
<dbReference type="AlphaFoldDB" id="A0A1U7ZIR6"/>
<evidence type="ECO:0000256" key="3">
    <source>
        <dbReference type="ARBA" id="ARBA00023125"/>
    </source>
</evidence>
<dbReference type="Gene3D" id="3.40.1810.10">
    <property type="entry name" value="Transcription factor, MADS-box"/>
    <property type="match status" value="1"/>
</dbReference>
<keyword evidence="4" id="KW-0804">Transcription</keyword>
<protein>
    <submittedName>
        <fullName evidence="7">Agamous-like MADS-box protein AGL82</fullName>
    </submittedName>
</protein>
<dbReference type="RefSeq" id="XP_010251433.1">
    <property type="nucleotide sequence ID" value="XM_010253131.2"/>
</dbReference>
<keyword evidence="2" id="KW-0805">Transcription regulation</keyword>
<dbReference type="KEGG" id="nnu:104593365"/>
<dbReference type="GO" id="GO:0006357">
    <property type="term" value="P:regulation of transcription by RNA polymerase II"/>
    <property type="evidence" value="ECO:0000318"/>
    <property type="project" value="GO_Central"/>
</dbReference>
<dbReference type="InterPro" id="IPR036879">
    <property type="entry name" value="TF_MADSbox_sf"/>
</dbReference>
<dbReference type="GO" id="GO:0000981">
    <property type="term" value="F:DNA-binding transcription factor activity, RNA polymerase II-specific"/>
    <property type="evidence" value="ECO:0000318"/>
    <property type="project" value="GO_Central"/>
</dbReference>
<reference evidence="7" key="1">
    <citation type="submission" date="2025-08" db="UniProtKB">
        <authorList>
            <consortium name="RefSeq"/>
        </authorList>
    </citation>
    <scope>IDENTIFICATION</scope>
</reference>
<dbReference type="GO" id="GO:0005634">
    <property type="term" value="C:nucleus"/>
    <property type="evidence" value="ECO:0007669"/>
    <property type="project" value="UniProtKB-SubCell"/>
</dbReference>
<evidence type="ECO:0000256" key="4">
    <source>
        <dbReference type="ARBA" id="ARBA00023163"/>
    </source>
</evidence>
<evidence type="ECO:0000313" key="7">
    <source>
        <dbReference type="RefSeq" id="XP_010251433.1"/>
    </source>
</evidence>
<dbReference type="Proteomes" id="UP000189703">
    <property type="component" value="Unplaced"/>
</dbReference>
<dbReference type="OrthoDB" id="601557at2759"/>
<organism evidence="6 7">
    <name type="scientific">Nelumbo nucifera</name>
    <name type="common">Sacred lotus</name>
    <dbReference type="NCBI Taxonomy" id="4432"/>
    <lineage>
        <taxon>Eukaryota</taxon>
        <taxon>Viridiplantae</taxon>
        <taxon>Streptophyta</taxon>
        <taxon>Embryophyta</taxon>
        <taxon>Tracheophyta</taxon>
        <taxon>Spermatophyta</taxon>
        <taxon>Magnoliopsida</taxon>
        <taxon>Proteales</taxon>
        <taxon>Nelumbonaceae</taxon>
        <taxon>Nelumbo</taxon>
    </lineage>
</organism>
<gene>
    <name evidence="7" type="primary">LOC104593365</name>
</gene>
<evidence type="ECO:0000256" key="1">
    <source>
        <dbReference type="ARBA" id="ARBA00004123"/>
    </source>
</evidence>
<dbReference type="SUPFAM" id="SSF55455">
    <property type="entry name" value="SRF-like"/>
    <property type="match status" value="1"/>
</dbReference>